<dbReference type="Gene3D" id="1.10.10.10">
    <property type="entry name" value="Winged helix-like DNA-binding domain superfamily/Winged helix DNA-binding domain"/>
    <property type="match status" value="1"/>
</dbReference>
<accession>A0A820N7F1</accession>
<feature type="non-terminal residue" evidence="2">
    <location>
        <position position="1"/>
    </location>
</feature>
<feature type="domain" description="Cullin neddylation" evidence="1">
    <location>
        <begin position="28"/>
        <end position="75"/>
    </location>
</feature>
<sequence length="76" mass="8569">NKIKINIIKPIGSAAPNPIDSKPIYASVIEDRKIVIQAAVVRIMKTRQQLKHALLVQEVIEQLSSRFKPEIPMIKV</sequence>
<evidence type="ECO:0000259" key="1">
    <source>
        <dbReference type="SMART" id="SM00884"/>
    </source>
</evidence>
<proteinExistence type="predicted"/>
<evidence type="ECO:0000313" key="2">
    <source>
        <dbReference type="EMBL" id="CAF4383642.1"/>
    </source>
</evidence>
<dbReference type="InterPro" id="IPR036390">
    <property type="entry name" value="WH_DNA-bd_sf"/>
</dbReference>
<dbReference type="Pfam" id="PF10557">
    <property type="entry name" value="Cullin_Nedd8"/>
    <property type="match status" value="1"/>
</dbReference>
<dbReference type="PANTHER" id="PTHR11932">
    <property type="entry name" value="CULLIN"/>
    <property type="match status" value="1"/>
</dbReference>
<reference evidence="2" key="1">
    <citation type="submission" date="2021-02" db="EMBL/GenBank/DDBJ databases">
        <authorList>
            <person name="Nowell W R."/>
        </authorList>
    </citation>
    <scope>NUCLEOTIDE SEQUENCE</scope>
</reference>
<evidence type="ECO:0000313" key="3">
    <source>
        <dbReference type="Proteomes" id="UP000663836"/>
    </source>
</evidence>
<comment type="caution">
    <text evidence="2">The sequence shown here is derived from an EMBL/GenBank/DDBJ whole genome shotgun (WGS) entry which is preliminary data.</text>
</comment>
<gene>
    <name evidence="2" type="ORF">JBS370_LOCUS42930</name>
</gene>
<dbReference type="InterPro" id="IPR045093">
    <property type="entry name" value="Cullin"/>
</dbReference>
<organism evidence="2 3">
    <name type="scientific">Rotaria sordida</name>
    <dbReference type="NCBI Taxonomy" id="392033"/>
    <lineage>
        <taxon>Eukaryota</taxon>
        <taxon>Metazoa</taxon>
        <taxon>Spiralia</taxon>
        <taxon>Gnathifera</taxon>
        <taxon>Rotifera</taxon>
        <taxon>Eurotatoria</taxon>
        <taxon>Bdelloidea</taxon>
        <taxon>Philodinida</taxon>
        <taxon>Philodinidae</taxon>
        <taxon>Rotaria</taxon>
    </lineage>
</organism>
<name>A0A820N7F1_9BILA</name>
<dbReference type="EMBL" id="CAJOBD010061221">
    <property type="protein sequence ID" value="CAF4383642.1"/>
    <property type="molecule type" value="Genomic_DNA"/>
</dbReference>
<dbReference type="SMART" id="SM00884">
    <property type="entry name" value="Cullin_Nedd8"/>
    <property type="match status" value="1"/>
</dbReference>
<dbReference type="Proteomes" id="UP000663836">
    <property type="component" value="Unassembled WGS sequence"/>
</dbReference>
<dbReference type="InterPro" id="IPR019559">
    <property type="entry name" value="Cullin_neddylation_domain"/>
</dbReference>
<dbReference type="InterPro" id="IPR036388">
    <property type="entry name" value="WH-like_DNA-bd_sf"/>
</dbReference>
<dbReference type="AlphaFoldDB" id="A0A820N7F1"/>
<protein>
    <recommendedName>
        <fullName evidence="1">Cullin neddylation domain-containing protein</fullName>
    </recommendedName>
</protein>
<dbReference type="SUPFAM" id="SSF46785">
    <property type="entry name" value="Winged helix' DNA-binding domain"/>
    <property type="match status" value="1"/>
</dbReference>